<dbReference type="Proteomes" id="UP001190700">
    <property type="component" value="Unassembled WGS sequence"/>
</dbReference>
<comment type="caution">
    <text evidence="2">The sequence shown here is derived from an EMBL/GenBank/DDBJ whole genome shotgun (WGS) entry which is preliminary data.</text>
</comment>
<name>A0AAE0CFM6_9CHLO</name>
<dbReference type="AlphaFoldDB" id="A0AAE0CFM6"/>
<protein>
    <submittedName>
        <fullName evidence="2">Uncharacterized protein</fullName>
    </submittedName>
</protein>
<evidence type="ECO:0000313" key="1">
    <source>
        <dbReference type="EMBL" id="KAK3243770.1"/>
    </source>
</evidence>
<sequence length="161" mass="18220">MDDIVCGAYAASVHNITAYGKTSMLTGVFYGPELYSCGCYNPHHPRHRPLPKTLDVDAECAVYAVWVEYADVARDVARYVRHGARCGRLKKRHSSMGSSAAKHLNKLVQRLGGYCERVRLVRQLQVVDDRWRVDAPELYHKNVDELRAMIDGHPSAQTFFV</sequence>
<evidence type="ECO:0000313" key="2">
    <source>
        <dbReference type="EMBL" id="KAK3253349.1"/>
    </source>
</evidence>
<dbReference type="EMBL" id="LGRX02024847">
    <property type="protein sequence ID" value="KAK3253349.1"/>
    <property type="molecule type" value="Genomic_DNA"/>
</dbReference>
<proteinExistence type="predicted"/>
<organism evidence="2 3">
    <name type="scientific">Cymbomonas tetramitiformis</name>
    <dbReference type="NCBI Taxonomy" id="36881"/>
    <lineage>
        <taxon>Eukaryota</taxon>
        <taxon>Viridiplantae</taxon>
        <taxon>Chlorophyta</taxon>
        <taxon>Pyramimonadophyceae</taxon>
        <taxon>Pyramimonadales</taxon>
        <taxon>Pyramimonadaceae</taxon>
        <taxon>Cymbomonas</taxon>
    </lineage>
</organism>
<reference evidence="2 3" key="1">
    <citation type="journal article" date="2015" name="Genome Biol. Evol.">
        <title>Comparative Genomics of a Bacterivorous Green Alga Reveals Evolutionary Causalities and Consequences of Phago-Mixotrophic Mode of Nutrition.</title>
        <authorList>
            <person name="Burns J.A."/>
            <person name="Paasch A."/>
            <person name="Narechania A."/>
            <person name="Kim E."/>
        </authorList>
    </citation>
    <scope>NUCLEOTIDE SEQUENCE [LARGE SCALE GENOMIC DNA]</scope>
    <source>
        <strain evidence="2">PLY_AMNH</strain>
    </source>
</reference>
<keyword evidence="3" id="KW-1185">Reference proteome</keyword>
<dbReference type="EMBL" id="LGRX02032664">
    <property type="protein sequence ID" value="KAK3243770.1"/>
    <property type="molecule type" value="Genomic_DNA"/>
</dbReference>
<gene>
    <name evidence="2" type="ORF">CYMTET_37348</name>
    <name evidence="1" type="ORF">CYMTET_46605</name>
</gene>
<evidence type="ECO:0000313" key="3">
    <source>
        <dbReference type="Proteomes" id="UP001190700"/>
    </source>
</evidence>
<reference evidence="2" key="2">
    <citation type="submission" date="2023-06" db="EMBL/GenBank/DDBJ databases">
        <title>Long-read-based genome assembly of the green algal bacterivore Cymbomonas tetramitiformis.</title>
        <authorList>
            <person name="Gyaltshen Y."/>
            <person name="Rozenberg A."/>
            <person name="Paasch A."/>
            <person name="Burns J.A."/>
            <person name="Warring S."/>
            <person name="Larson R."/>
            <person name="Maurer-Alcala X."/>
            <person name="Dacks J."/>
            <person name="Kim E."/>
        </authorList>
    </citation>
    <scope>NUCLEOTIDE SEQUENCE</scope>
    <source>
        <strain evidence="2">PLY_AMNH</strain>
    </source>
</reference>
<accession>A0AAE0CFM6</accession>